<evidence type="ECO:0000313" key="1">
    <source>
        <dbReference type="EMBL" id="GBB94204.1"/>
    </source>
</evidence>
<dbReference type="STRING" id="94130.A0A2Z6R8R1"/>
<reference evidence="2" key="2">
    <citation type="submission" date="2019-10" db="EMBL/GenBank/DDBJ databases">
        <title>Conservation and host-specific expression of non-tandemly repeated heterogenous ribosome RNA gene in arbuscular mycorrhizal fungi.</title>
        <authorList>
            <person name="Maeda T."/>
            <person name="Kobayashi Y."/>
            <person name="Nakagawa T."/>
            <person name="Ezawa T."/>
            <person name="Yamaguchi K."/>
            <person name="Bino T."/>
            <person name="Nishimoto Y."/>
            <person name="Shigenobu S."/>
            <person name="Kawaguchi M."/>
        </authorList>
    </citation>
    <scope>NUCLEOTIDE SEQUENCE</scope>
    <source>
        <strain evidence="2">HR1</strain>
    </source>
</reference>
<dbReference type="EMBL" id="BLAL01000006">
    <property type="protein sequence ID" value="GES73350.1"/>
    <property type="molecule type" value="Genomic_DNA"/>
</dbReference>
<dbReference type="EMBL" id="BEXD01001458">
    <property type="protein sequence ID" value="GBB94204.1"/>
    <property type="molecule type" value="Genomic_DNA"/>
</dbReference>
<sequence length="115" mass="13467">MANISILDSYRLLVQQHVSPNLTQTDFKLKTNMPPIIRLQQDARVMYLDNSLISDSICNETNGIITDLDKQQPSVQIAFCVQGVIIHKWIIRQHTFIQMDNMLQEHNFHYKTHFL</sequence>
<comment type="caution">
    <text evidence="1">The sequence shown here is derived from an EMBL/GenBank/DDBJ whole genome shotgun (WGS) entry which is preliminary data.</text>
</comment>
<evidence type="ECO:0000313" key="2">
    <source>
        <dbReference type="EMBL" id="GES73350.1"/>
    </source>
</evidence>
<gene>
    <name evidence="2" type="ORF">RCL2_000089100</name>
    <name evidence="1" type="ORF">RclHR1_02310010</name>
</gene>
<keyword evidence="3" id="KW-1185">Reference proteome</keyword>
<protein>
    <submittedName>
        <fullName evidence="1">Uncharacterized protein</fullName>
    </submittedName>
</protein>
<accession>A0A2Z6R8R1</accession>
<dbReference type="AlphaFoldDB" id="A0A2Z6R8R1"/>
<proteinExistence type="predicted"/>
<reference evidence="1 3" key="1">
    <citation type="submission" date="2017-11" db="EMBL/GenBank/DDBJ databases">
        <title>The genome of Rhizophagus clarus HR1 reveals common genetic basis of auxotrophy among arbuscular mycorrhizal fungi.</title>
        <authorList>
            <person name="Kobayashi Y."/>
        </authorList>
    </citation>
    <scope>NUCLEOTIDE SEQUENCE [LARGE SCALE GENOMIC DNA]</scope>
    <source>
        <strain evidence="1 3">HR1</strain>
    </source>
</reference>
<organism evidence="1 3">
    <name type="scientific">Rhizophagus clarus</name>
    <dbReference type="NCBI Taxonomy" id="94130"/>
    <lineage>
        <taxon>Eukaryota</taxon>
        <taxon>Fungi</taxon>
        <taxon>Fungi incertae sedis</taxon>
        <taxon>Mucoromycota</taxon>
        <taxon>Glomeromycotina</taxon>
        <taxon>Glomeromycetes</taxon>
        <taxon>Glomerales</taxon>
        <taxon>Glomeraceae</taxon>
        <taxon>Rhizophagus</taxon>
    </lineage>
</organism>
<dbReference type="Proteomes" id="UP000615446">
    <property type="component" value="Unassembled WGS sequence"/>
</dbReference>
<name>A0A2Z6R8R1_9GLOM</name>
<dbReference type="OrthoDB" id="2430302at2759"/>
<dbReference type="Proteomes" id="UP000247702">
    <property type="component" value="Unassembled WGS sequence"/>
</dbReference>
<evidence type="ECO:0000313" key="3">
    <source>
        <dbReference type="Proteomes" id="UP000247702"/>
    </source>
</evidence>